<dbReference type="EMBL" id="WJBE01000012">
    <property type="protein sequence ID" value="MBC3900529.1"/>
    <property type="molecule type" value="Genomic_DNA"/>
</dbReference>
<comment type="subcellular location">
    <subcellularLocation>
        <location evidence="1">Cell membrane</location>
        <topology evidence="1">Multi-pass membrane protein</topology>
    </subcellularLocation>
</comment>
<dbReference type="PANTHER" id="PTHR30460">
    <property type="entry name" value="MODERATE CONDUCTANCE MECHANOSENSITIVE CHANNEL YBIO"/>
    <property type="match status" value="1"/>
</dbReference>
<reference evidence="10 11" key="1">
    <citation type="journal article" date="2020" name="mSystems">
        <title>Defining Genomic and Predicted Metabolic Features of the Acetobacterium Genus.</title>
        <authorList>
            <person name="Ross D.E."/>
            <person name="Marshall C.W."/>
            <person name="Gulliver D."/>
            <person name="May H.D."/>
            <person name="Norman R.S."/>
        </authorList>
    </citation>
    <scope>NUCLEOTIDE SEQUENCE [LARGE SCALE GENOMIC DNA]</scope>
    <source>
        <strain evidence="10 11">DSM 4132</strain>
    </source>
</reference>
<evidence type="ECO:0000256" key="5">
    <source>
        <dbReference type="ARBA" id="ARBA00022989"/>
    </source>
</evidence>
<dbReference type="Gene3D" id="3.30.70.100">
    <property type="match status" value="1"/>
</dbReference>
<dbReference type="InterPro" id="IPR011014">
    <property type="entry name" value="MscS_channel_TM-2"/>
</dbReference>
<evidence type="ECO:0000256" key="4">
    <source>
        <dbReference type="ARBA" id="ARBA00022692"/>
    </source>
</evidence>
<keyword evidence="5 7" id="KW-1133">Transmembrane helix</keyword>
<dbReference type="Gene3D" id="2.30.30.60">
    <property type="match status" value="1"/>
</dbReference>
<dbReference type="PANTHER" id="PTHR30460:SF0">
    <property type="entry name" value="MODERATE CONDUCTANCE MECHANOSENSITIVE CHANNEL YBIO"/>
    <property type="match status" value="1"/>
</dbReference>
<evidence type="ECO:0000259" key="8">
    <source>
        <dbReference type="Pfam" id="PF00924"/>
    </source>
</evidence>
<comment type="similarity">
    <text evidence="2">Belongs to the MscS (TC 1.A.23) family.</text>
</comment>
<evidence type="ECO:0000259" key="9">
    <source>
        <dbReference type="Pfam" id="PF21082"/>
    </source>
</evidence>
<feature type="transmembrane region" description="Helical" evidence="7">
    <location>
        <begin position="20"/>
        <end position="38"/>
    </location>
</feature>
<name>A0ABR6YZE8_9FIRM</name>
<dbReference type="SUPFAM" id="SSF50182">
    <property type="entry name" value="Sm-like ribonucleoproteins"/>
    <property type="match status" value="1"/>
</dbReference>
<dbReference type="InterPro" id="IPR006685">
    <property type="entry name" value="MscS_channel_2nd"/>
</dbReference>
<keyword evidence="4 7" id="KW-0812">Transmembrane</keyword>
<feature type="domain" description="Mechanosensitive ion channel MscS" evidence="8">
    <location>
        <begin position="115"/>
        <end position="180"/>
    </location>
</feature>
<protein>
    <submittedName>
        <fullName evidence="10">Mechanosensitive ion channel</fullName>
    </submittedName>
</protein>
<dbReference type="InterPro" id="IPR045276">
    <property type="entry name" value="YbiO_bact"/>
</dbReference>
<keyword evidence="6 7" id="KW-0472">Membrane</keyword>
<accession>A0ABR6YZE8</accession>
<evidence type="ECO:0000256" key="1">
    <source>
        <dbReference type="ARBA" id="ARBA00004651"/>
    </source>
</evidence>
<dbReference type="Pfam" id="PF00924">
    <property type="entry name" value="MS_channel_2nd"/>
    <property type="match status" value="1"/>
</dbReference>
<dbReference type="RefSeq" id="WP_186894734.1">
    <property type="nucleotide sequence ID" value="NZ_WJBE01000012.1"/>
</dbReference>
<feature type="domain" description="Mechanosensitive ion channel MscS C-terminal" evidence="9">
    <location>
        <begin position="187"/>
        <end position="270"/>
    </location>
</feature>
<evidence type="ECO:0000256" key="7">
    <source>
        <dbReference type="SAM" id="Phobius"/>
    </source>
</evidence>
<dbReference type="Proteomes" id="UP000622405">
    <property type="component" value="Unassembled WGS sequence"/>
</dbReference>
<dbReference type="SUPFAM" id="SSF82689">
    <property type="entry name" value="Mechanosensitive channel protein MscS (YggB), C-terminal domain"/>
    <property type="match status" value="1"/>
</dbReference>
<comment type="caution">
    <text evidence="10">The sequence shown here is derived from an EMBL/GenBank/DDBJ whole genome shotgun (WGS) entry which is preliminary data.</text>
</comment>
<dbReference type="SUPFAM" id="SSF82861">
    <property type="entry name" value="Mechanosensitive channel protein MscS (YggB), transmembrane region"/>
    <property type="match status" value="1"/>
</dbReference>
<dbReference type="InterPro" id="IPR010920">
    <property type="entry name" value="LSM_dom_sf"/>
</dbReference>
<feature type="transmembrane region" description="Helical" evidence="7">
    <location>
        <begin position="73"/>
        <end position="92"/>
    </location>
</feature>
<evidence type="ECO:0000256" key="2">
    <source>
        <dbReference type="ARBA" id="ARBA00008017"/>
    </source>
</evidence>
<keyword evidence="3" id="KW-1003">Cell membrane</keyword>
<organism evidence="10 11">
    <name type="scientific">Acetobacterium malicum</name>
    <dbReference type="NCBI Taxonomy" id="52692"/>
    <lineage>
        <taxon>Bacteria</taxon>
        <taxon>Bacillati</taxon>
        <taxon>Bacillota</taxon>
        <taxon>Clostridia</taxon>
        <taxon>Eubacteriales</taxon>
        <taxon>Eubacteriaceae</taxon>
        <taxon>Acetobacterium</taxon>
    </lineage>
</organism>
<evidence type="ECO:0000313" key="11">
    <source>
        <dbReference type="Proteomes" id="UP000622405"/>
    </source>
</evidence>
<dbReference type="InterPro" id="IPR011066">
    <property type="entry name" value="MscS_channel_C_sf"/>
</dbReference>
<dbReference type="InterPro" id="IPR049278">
    <property type="entry name" value="MS_channel_C"/>
</dbReference>
<evidence type="ECO:0000256" key="3">
    <source>
        <dbReference type="ARBA" id="ARBA00022475"/>
    </source>
</evidence>
<sequence length="299" mass="33276">MEYLTTSFTSYLNQIDFSHLLQKCLVSGIVLIVVVISLKITYSVVDRIFDGEKVGLEPRDSRRITTLNHVTKAAARAGIWTLAGLIILGQFINVGSLLAVAGVGTLAIGFGAQGIVEDVMSGFVIVFENQFSVGDYVIIDETHYGIVEAIGIRTTSVREFNGGLFIIHNGKIDRLINYSKGHIKALVDVSIAYEEDVNKVLDLLEEICEDLYQNHEELFKIRPEVQGVTRLDPSAVNIRISCDEDAGSKFMAENVLRHRIKEVFQEQGIEVPYNKSIIYNREPLKNVDKAKEAEVKDGN</sequence>
<gene>
    <name evidence="10" type="ORF">GH811_12965</name>
</gene>
<dbReference type="Gene3D" id="1.10.287.1260">
    <property type="match status" value="1"/>
</dbReference>
<dbReference type="InterPro" id="IPR023408">
    <property type="entry name" value="MscS_beta-dom_sf"/>
</dbReference>
<proteinExistence type="inferred from homology"/>
<dbReference type="Pfam" id="PF21082">
    <property type="entry name" value="MS_channel_3rd"/>
    <property type="match status" value="1"/>
</dbReference>
<evidence type="ECO:0000313" key="10">
    <source>
        <dbReference type="EMBL" id="MBC3900529.1"/>
    </source>
</evidence>
<keyword evidence="11" id="KW-1185">Reference proteome</keyword>
<evidence type="ECO:0000256" key="6">
    <source>
        <dbReference type="ARBA" id="ARBA00023136"/>
    </source>
</evidence>